<sequence length="154" mass="17511">MLSKCSFDFESSAEEWKSKSDDCIDESDDENLSDIFPLLSKRCLDYYFETPCEFVFDFESSDEEWKPKSDDCTDESDEVFSDTKCIRPFLSKDGTSKVKIVAEGDACVSETVSVAPVVKHGTKRVYDKRHACFFCGDTFSKISSHLQMKHSGEN</sequence>
<proteinExistence type="predicted"/>
<protein>
    <submittedName>
        <fullName evidence="1">Uncharacterized protein</fullName>
    </submittedName>
</protein>
<dbReference type="EnsemblMetazoa" id="G34495.1">
    <property type="protein sequence ID" value="G34495.1:cds"/>
    <property type="gene ID" value="G34495"/>
</dbReference>
<name>A0A8W8MPW0_MAGGI</name>
<organism evidence="1 2">
    <name type="scientific">Magallana gigas</name>
    <name type="common">Pacific oyster</name>
    <name type="synonym">Crassostrea gigas</name>
    <dbReference type="NCBI Taxonomy" id="29159"/>
    <lineage>
        <taxon>Eukaryota</taxon>
        <taxon>Metazoa</taxon>
        <taxon>Spiralia</taxon>
        <taxon>Lophotrochozoa</taxon>
        <taxon>Mollusca</taxon>
        <taxon>Bivalvia</taxon>
        <taxon>Autobranchia</taxon>
        <taxon>Pteriomorphia</taxon>
        <taxon>Ostreida</taxon>
        <taxon>Ostreoidea</taxon>
        <taxon>Ostreidae</taxon>
        <taxon>Magallana</taxon>
    </lineage>
</organism>
<keyword evidence="2" id="KW-1185">Reference proteome</keyword>
<evidence type="ECO:0000313" key="2">
    <source>
        <dbReference type="Proteomes" id="UP000005408"/>
    </source>
</evidence>
<dbReference type="AlphaFoldDB" id="A0A8W8MPW0"/>
<evidence type="ECO:0000313" key="1">
    <source>
        <dbReference type="EnsemblMetazoa" id="G34495.1:cds"/>
    </source>
</evidence>
<accession>A0A8W8MPW0</accession>
<reference evidence="1" key="1">
    <citation type="submission" date="2022-08" db="UniProtKB">
        <authorList>
            <consortium name="EnsemblMetazoa"/>
        </authorList>
    </citation>
    <scope>IDENTIFICATION</scope>
    <source>
        <strain evidence="1">05x7-T-G4-1.051#20</strain>
    </source>
</reference>
<dbReference type="Proteomes" id="UP000005408">
    <property type="component" value="Unassembled WGS sequence"/>
</dbReference>